<name>A0A8J3DWB5_9BACL</name>
<dbReference type="Proteomes" id="UP000628775">
    <property type="component" value="Unassembled WGS sequence"/>
</dbReference>
<reference evidence="1" key="2">
    <citation type="submission" date="2020-09" db="EMBL/GenBank/DDBJ databases">
        <authorList>
            <person name="Sun Q."/>
            <person name="Zhou Y."/>
        </authorList>
    </citation>
    <scope>NUCLEOTIDE SEQUENCE</scope>
    <source>
        <strain evidence="1">CGMCC 1.15371</strain>
    </source>
</reference>
<keyword evidence="1" id="KW-0413">Isomerase</keyword>
<dbReference type="SUPFAM" id="SSF51556">
    <property type="entry name" value="Metallo-dependent hydrolases"/>
    <property type="match status" value="1"/>
</dbReference>
<reference evidence="1" key="1">
    <citation type="journal article" date="2014" name="Int. J. Syst. Evol. Microbiol.">
        <title>Complete genome sequence of Corynebacterium casei LMG S-19264T (=DSM 44701T), isolated from a smear-ripened cheese.</title>
        <authorList>
            <consortium name="US DOE Joint Genome Institute (JGI-PGF)"/>
            <person name="Walter F."/>
            <person name="Albersmeier A."/>
            <person name="Kalinowski J."/>
            <person name="Ruckert C."/>
        </authorList>
    </citation>
    <scope>NUCLEOTIDE SEQUENCE</scope>
    <source>
        <strain evidence="1">CGMCC 1.15371</strain>
    </source>
</reference>
<dbReference type="RefSeq" id="WP_188695975.1">
    <property type="nucleotide sequence ID" value="NZ_BMIR01000016.1"/>
</dbReference>
<dbReference type="GO" id="GO:0016853">
    <property type="term" value="F:isomerase activity"/>
    <property type="evidence" value="ECO:0007669"/>
    <property type="project" value="UniProtKB-KW"/>
</dbReference>
<keyword evidence="2" id="KW-1185">Reference proteome</keyword>
<sequence length="416" mass="48556">MSVQSKELLTVVEEIVNHTTITDVHTHLFAPEFGDQLLYGIDELLTYHYLIAETMRVSDIDYDTYWKMSRQEQAETIWEALFIHHTPYSEACRGVITVLQKLGMDVSTRDLESYREALGRYPLEEYIALIFEKANVSSVVMTNDPFDEQERKVWLSQTTRDERFHAALRIDPLINDYDTVYKDLQAWGYQVDADLTESTIQELRRFVSEWIERMQALYVAVSLPDTFVYPEHSVRSTLIEKVILPVCREHQLPFALMIGVKRLVNESLRSAGDSVGKADIQAVEALCKSFPTNKFMVTMLSRENQHELAVTARKFRNLMVFGCWWFLNNPTLIEEMTAMRFELLGTSVIPQHSDARILDQLVYKWSHSREVIAKVLTEQYERLIEAGWNLTEEEIRRDVGQLFNDNFWDFINLKLS</sequence>
<dbReference type="AlphaFoldDB" id="A0A8J3DWB5"/>
<gene>
    <name evidence="1" type="ORF">GCM10011391_30080</name>
</gene>
<protein>
    <submittedName>
        <fullName evidence="1">Glucuronate isomerase</fullName>
    </submittedName>
</protein>
<proteinExistence type="predicted"/>
<dbReference type="InterPro" id="IPR032466">
    <property type="entry name" value="Metal_Hydrolase"/>
</dbReference>
<evidence type="ECO:0000313" key="2">
    <source>
        <dbReference type="Proteomes" id="UP000628775"/>
    </source>
</evidence>
<dbReference type="Gene3D" id="3.20.20.140">
    <property type="entry name" value="Metal-dependent hydrolases"/>
    <property type="match status" value="1"/>
</dbReference>
<dbReference type="Gene3D" id="1.10.2020.10">
    <property type="entry name" value="uronate isomerase, domain 2, chain A"/>
    <property type="match status" value="1"/>
</dbReference>
<comment type="caution">
    <text evidence="1">The sequence shown here is derived from an EMBL/GenBank/DDBJ whole genome shotgun (WGS) entry which is preliminary data.</text>
</comment>
<organism evidence="1 2">
    <name type="scientific">Pullulanibacillus camelliae</name>
    <dbReference type="NCBI Taxonomy" id="1707096"/>
    <lineage>
        <taxon>Bacteria</taxon>
        <taxon>Bacillati</taxon>
        <taxon>Bacillota</taxon>
        <taxon>Bacilli</taxon>
        <taxon>Bacillales</taxon>
        <taxon>Sporolactobacillaceae</taxon>
        <taxon>Pullulanibacillus</taxon>
    </lineage>
</organism>
<accession>A0A8J3DWB5</accession>
<dbReference type="EMBL" id="BMIR01000016">
    <property type="protein sequence ID" value="GGE49237.1"/>
    <property type="molecule type" value="Genomic_DNA"/>
</dbReference>
<evidence type="ECO:0000313" key="1">
    <source>
        <dbReference type="EMBL" id="GGE49237.1"/>
    </source>
</evidence>